<sequence length="99" mass="11106">MTATLAEAEHERVSDGMILVVVRGRFACRILDCVISFEVMAREACRIGTVLWCSSATSKGKNKNHSLSFVCERPPYAFELLFHRSFKQQLDHDDTVGNG</sequence>
<reference evidence="1 2" key="1">
    <citation type="journal article" date="2016" name="Nat. Commun.">
        <title>Extremotolerant tardigrade genome and improved radiotolerance of human cultured cells by tardigrade-unique protein.</title>
        <authorList>
            <person name="Hashimoto T."/>
            <person name="Horikawa D.D."/>
            <person name="Saito Y."/>
            <person name="Kuwahara H."/>
            <person name="Kozuka-Hata H."/>
            <person name="Shin-I T."/>
            <person name="Minakuchi Y."/>
            <person name="Ohishi K."/>
            <person name="Motoyama A."/>
            <person name="Aizu T."/>
            <person name="Enomoto A."/>
            <person name="Kondo K."/>
            <person name="Tanaka S."/>
            <person name="Hara Y."/>
            <person name="Koshikawa S."/>
            <person name="Sagara H."/>
            <person name="Miura T."/>
            <person name="Yokobori S."/>
            <person name="Miyagawa K."/>
            <person name="Suzuki Y."/>
            <person name="Kubo T."/>
            <person name="Oyama M."/>
            <person name="Kohara Y."/>
            <person name="Fujiyama A."/>
            <person name="Arakawa K."/>
            <person name="Katayama T."/>
            <person name="Toyoda A."/>
            <person name="Kunieda T."/>
        </authorList>
    </citation>
    <scope>NUCLEOTIDE SEQUENCE [LARGE SCALE GENOMIC DNA]</scope>
    <source>
        <strain evidence="1 2">YOKOZUNA-1</strain>
    </source>
</reference>
<evidence type="ECO:0000313" key="1">
    <source>
        <dbReference type="EMBL" id="GAU94964.1"/>
    </source>
</evidence>
<accession>A0A1D1UZC8</accession>
<evidence type="ECO:0000313" key="2">
    <source>
        <dbReference type="Proteomes" id="UP000186922"/>
    </source>
</evidence>
<protein>
    <submittedName>
        <fullName evidence="1">Uncharacterized protein</fullName>
    </submittedName>
</protein>
<keyword evidence="2" id="KW-1185">Reference proteome</keyword>
<dbReference type="AlphaFoldDB" id="A0A1D1UZC8"/>
<gene>
    <name evidence="1" type="primary">RvY_06659-1</name>
    <name evidence="1" type="synonym">RvY_06659.1</name>
    <name evidence="1" type="ORF">RvY_06659</name>
</gene>
<name>A0A1D1UZC8_RAMVA</name>
<comment type="caution">
    <text evidence="1">The sequence shown here is derived from an EMBL/GenBank/DDBJ whole genome shotgun (WGS) entry which is preliminary data.</text>
</comment>
<organism evidence="1 2">
    <name type="scientific">Ramazzottius varieornatus</name>
    <name type="common">Water bear</name>
    <name type="synonym">Tardigrade</name>
    <dbReference type="NCBI Taxonomy" id="947166"/>
    <lineage>
        <taxon>Eukaryota</taxon>
        <taxon>Metazoa</taxon>
        <taxon>Ecdysozoa</taxon>
        <taxon>Tardigrada</taxon>
        <taxon>Eutardigrada</taxon>
        <taxon>Parachela</taxon>
        <taxon>Hypsibioidea</taxon>
        <taxon>Ramazzottiidae</taxon>
        <taxon>Ramazzottius</taxon>
    </lineage>
</organism>
<proteinExistence type="predicted"/>
<dbReference type="EMBL" id="BDGG01000003">
    <property type="protein sequence ID" value="GAU94964.1"/>
    <property type="molecule type" value="Genomic_DNA"/>
</dbReference>
<dbReference type="Proteomes" id="UP000186922">
    <property type="component" value="Unassembled WGS sequence"/>
</dbReference>